<dbReference type="Proteomes" id="UP000285274">
    <property type="component" value="Unassembled WGS sequence"/>
</dbReference>
<organism evidence="3 4">
    <name type="scientific">Holdemanella biformis</name>
    <dbReference type="NCBI Taxonomy" id="1735"/>
    <lineage>
        <taxon>Bacteria</taxon>
        <taxon>Bacillati</taxon>
        <taxon>Bacillota</taxon>
        <taxon>Erysipelotrichia</taxon>
        <taxon>Erysipelotrichales</taxon>
        <taxon>Erysipelotrichaceae</taxon>
        <taxon>Holdemanella</taxon>
    </lineage>
</organism>
<proteinExistence type="predicted"/>
<feature type="transmembrane region" description="Helical" evidence="1">
    <location>
        <begin position="169"/>
        <end position="191"/>
    </location>
</feature>
<reference evidence="4 5" key="1">
    <citation type="submission" date="2018-08" db="EMBL/GenBank/DDBJ databases">
        <title>A genome reference for cultivated species of the human gut microbiota.</title>
        <authorList>
            <person name="Zou Y."/>
            <person name="Xue W."/>
            <person name="Luo G."/>
        </authorList>
    </citation>
    <scope>NUCLEOTIDE SEQUENCE [LARGE SCALE GENOMIC DNA]</scope>
    <source>
        <strain evidence="3 4">AF10-31</strain>
        <strain evidence="2 5">AF22-10AC</strain>
    </source>
</reference>
<dbReference type="PANTHER" id="PTHR40078">
    <property type="entry name" value="INTEGRAL MEMBRANE PROTEIN-RELATED"/>
    <property type="match status" value="1"/>
</dbReference>
<dbReference type="AlphaFoldDB" id="A0A413CTN5"/>
<name>A0A413CTN5_9FIRM</name>
<keyword evidence="1" id="KW-1133">Transmembrane helix</keyword>
<accession>A0A413CTN5</accession>
<evidence type="ECO:0000313" key="5">
    <source>
        <dbReference type="Proteomes" id="UP000285274"/>
    </source>
</evidence>
<evidence type="ECO:0008006" key="6">
    <source>
        <dbReference type="Google" id="ProtNLM"/>
    </source>
</evidence>
<keyword evidence="1" id="KW-0472">Membrane</keyword>
<dbReference type="EMBL" id="QSAT01000021">
    <property type="protein sequence ID" value="RGW74833.1"/>
    <property type="molecule type" value="Genomic_DNA"/>
</dbReference>
<protein>
    <recommendedName>
        <fullName evidence="6">YitT family protein</fullName>
    </recommendedName>
</protein>
<feature type="transmembrane region" description="Helical" evidence="1">
    <location>
        <begin position="94"/>
        <end position="116"/>
    </location>
</feature>
<dbReference type="Pfam" id="PF19700">
    <property type="entry name" value="DUF6198"/>
    <property type="match status" value="1"/>
</dbReference>
<dbReference type="EMBL" id="QRVM01000074">
    <property type="protein sequence ID" value="RGS44463.1"/>
    <property type="molecule type" value="Genomic_DNA"/>
</dbReference>
<feature type="transmembrane region" description="Helical" evidence="1">
    <location>
        <begin position="38"/>
        <end position="56"/>
    </location>
</feature>
<gene>
    <name evidence="3" type="ORF">DWV56_07470</name>
    <name evidence="2" type="ORF">DWX92_11065</name>
</gene>
<dbReference type="PANTHER" id="PTHR40078:SF1">
    <property type="entry name" value="INTEGRAL MEMBRANE PROTEIN"/>
    <property type="match status" value="1"/>
</dbReference>
<evidence type="ECO:0000313" key="4">
    <source>
        <dbReference type="Proteomes" id="UP000284651"/>
    </source>
</evidence>
<dbReference type="InterPro" id="IPR038750">
    <property type="entry name" value="YczE/YyaS-like"/>
</dbReference>
<dbReference type="Proteomes" id="UP000284651">
    <property type="component" value="Unassembled WGS sequence"/>
</dbReference>
<evidence type="ECO:0000313" key="3">
    <source>
        <dbReference type="EMBL" id="RGW74833.1"/>
    </source>
</evidence>
<keyword evidence="1" id="KW-0812">Transmembrane</keyword>
<evidence type="ECO:0000256" key="1">
    <source>
        <dbReference type="SAM" id="Phobius"/>
    </source>
</evidence>
<evidence type="ECO:0000313" key="2">
    <source>
        <dbReference type="EMBL" id="RGS44463.1"/>
    </source>
</evidence>
<comment type="caution">
    <text evidence="3">The sequence shown here is derived from an EMBL/GenBank/DDBJ whole genome shotgun (WGS) entry which is preliminary data.</text>
</comment>
<sequence>MFILALGLTLNTKANLGVSPIISVPYSISQITGLNFGDLTFVVYAIFVVVQIIIHIRLKNHKRIALDILQLPLSLIFTRLLNIFTVYIPTSQNLGIRFIILTFAIICTGIGAAMSLSMQIVPNPGDGIVQALAERFDKSVGIAKNLFDCLNLSITLCISLFIAHQIVGVGIGTVIAVVGVGRVIALFHHIFESKIEYLIVD</sequence>